<dbReference type="EMBL" id="CAJVPP010000329">
    <property type="protein sequence ID" value="CAG8470426.1"/>
    <property type="molecule type" value="Genomic_DNA"/>
</dbReference>
<dbReference type="Gene3D" id="3.30.710.10">
    <property type="entry name" value="Potassium Channel Kv1.1, Chain A"/>
    <property type="match status" value="1"/>
</dbReference>
<feature type="domain" description="BTB" evidence="2">
    <location>
        <begin position="175"/>
        <end position="244"/>
    </location>
</feature>
<dbReference type="SUPFAM" id="SSF49599">
    <property type="entry name" value="TRAF domain-like"/>
    <property type="match status" value="1"/>
</dbReference>
<organism evidence="4 5">
    <name type="scientific">Funneliformis mosseae</name>
    <name type="common">Endomycorrhizal fungus</name>
    <name type="synonym">Glomus mosseae</name>
    <dbReference type="NCBI Taxonomy" id="27381"/>
    <lineage>
        <taxon>Eukaryota</taxon>
        <taxon>Fungi</taxon>
        <taxon>Fungi incertae sedis</taxon>
        <taxon>Mucoromycota</taxon>
        <taxon>Glomeromycotina</taxon>
        <taxon>Glomeromycetes</taxon>
        <taxon>Glomerales</taxon>
        <taxon>Glomeraceae</taxon>
        <taxon>Funneliformis</taxon>
    </lineage>
</organism>
<feature type="domain" description="MATH" evidence="3">
    <location>
        <begin position="23"/>
        <end position="148"/>
    </location>
</feature>
<dbReference type="PROSITE" id="PS50097">
    <property type="entry name" value="BTB"/>
    <property type="match status" value="1"/>
</dbReference>
<dbReference type="AlphaFoldDB" id="A0A9N8VY40"/>
<dbReference type="CDD" id="cd00121">
    <property type="entry name" value="MATH"/>
    <property type="match status" value="1"/>
</dbReference>
<dbReference type="InterPro" id="IPR000210">
    <property type="entry name" value="BTB/POZ_dom"/>
</dbReference>
<feature type="region of interest" description="Disordered" evidence="1">
    <location>
        <begin position="354"/>
        <end position="389"/>
    </location>
</feature>
<evidence type="ECO:0000259" key="2">
    <source>
        <dbReference type="PROSITE" id="PS50097"/>
    </source>
</evidence>
<dbReference type="Pfam" id="PF07707">
    <property type="entry name" value="BACK"/>
    <property type="match status" value="1"/>
</dbReference>
<dbReference type="Pfam" id="PF22486">
    <property type="entry name" value="MATH_2"/>
    <property type="match status" value="1"/>
</dbReference>
<name>A0A9N8VY40_FUNMO</name>
<evidence type="ECO:0000313" key="5">
    <source>
        <dbReference type="Proteomes" id="UP000789375"/>
    </source>
</evidence>
<dbReference type="InterPro" id="IPR008974">
    <property type="entry name" value="TRAF-like"/>
</dbReference>
<dbReference type="CDD" id="cd18186">
    <property type="entry name" value="BTB_POZ_ZBTB_KLHL-like"/>
    <property type="match status" value="1"/>
</dbReference>
<dbReference type="SMART" id="SM00875">
    <property type="entry name" value="BACK"/>
    <property type="match status" value="1"/>
</dbReference>
<dbReference type="PROSITE" id="PS50144">
    <property type="entry name" value="MATH"/>
    <property type="match status" value="1"/>
</dbReference>
<dbReference type="PANTHER" id="PTHR24410:SF23">
    <property type="entry name" value="BTB DOMAIN-CONTAINING PROTEIN-RELATED"/>
    <property type="match status" value="1"/>
</dbReference>
<evidence type="ECO:0000313" key="4">
    <source>
        <dbReference type="EMBL" id="CAG8470426.1"/>
    </source>
</evidence>
<reference evidence="4" key="1">
    <citation type="submission" date="2021-06" db="EMBL/GenBank/DDBJ databases">
        <authorList>
            <person name="Kallberg Y."/>
            <person name="Tangrot J."/>
            <person name="Rosling A."/>
        </authorList>
    </citation>
    <scope>NUCLEOTIDE SEQUENCE</scope>
    <source>
        <strain evidence="4">87-6 pot B 2015</strain>
    </source>
</reference>
<gene>
    <name evidence="4" type="ORF">FMOSSE_LOCUS2489</name>
</gene>
<proteinExistence type="predicted"/>
<dbReference type="SMART" id="SM00225">
    <property type="entry name" value="BTB"/>
    <property type="match status" value="1"/>
</dbReference>
<dbReference type="Gene3D" id="2.60.210.10">
    <property type="entry name" value="Apoptosis, Tumor Necrosis Factor Receptor Associated Protein 2, Chain A"/>
    <property type="match status" value="1"/>
</dbReference>
<dbReference type="Gene3D" id="1.25.40.420">
    <property type="match status" value="2"/>
</dbReference>
<sequence length="511" mass="58394">MVRLPRLKYKNNDSTQGSGGILTYVYRWKITNWSEIRPFMEHTSPPFSADGLQWVFKFYKGRQKNPQALSLYLGILETTPGCLLGIRKKVSIIFVLENLRTRGMDFGKMELPVWFCNKHSTWGEENLMTLDEMDRFINNDTISLCVKFEIQESILDSPPKISNPFDKLVNSPRFSDVTFCVLDDNSREKLFYAHKGILASSSPVFESMLTNGKEKDTIKLCQTNHSAFLALLTFIYTFNVNITSLCDAEDLLALADKFEIFPVREECLRYFRLELNVDNVWGIWAIAEKYSCAKTSTTCRDFVASNFEDLLEDPSTLHADPNILRLALDNDEANVNSEEKIYELVVRWANYSYSSDSDTSSARNSTNTRVNDEDLPPSSSTSASMPSELPENFEDAVDDIQLIENGIVNIKNLYELNNEQSDIQNDGSNNFPKPWCGDRFAALPSLLKCVRFPVMKKQYIFEKVEGNPFIMAADGMKDLVIEAYRHLLMLEVPNSGSSSRVKHRKRKKTID</sequence>
<evidence type="ECO:0000256" key="1">
    <source>
        <dbReference type="SAM" id="MobiDB-lite"/>
    </source>
</evidence>
<protein>
    <submittedName>
        <fullName evidence="4">5393_t:CDS:1</fullName>
    </submittedName>
</protein>
<dbReference type="SUPFAM" id="SSF54695">
    <property type="entry name" value="POZ domain"/>
    <property type="match status" value="1"/>
</dbReference>
<dbReference type="Proteomes" id="UP000789375">
    <property type="component" value="Unassembled WGS sequence"/>
</dbReference>
<accession>A0A9N8VY40</accession>
<dbReference type="InterPro" id="IPR002083">
    <property type="entry name" value="MATH/TRAF_dom"/>
</dbReference>
<dbReference type="PANTHER" id="PTHR24410">
    <property type="entry name" value="HL07962P-RELATED"/>
    <property type="match status" value="1"/>
</dbReference>
<feature type="compositionally biased region" description="Low complexity" evidence="1">
    <location>
        <begin position="376"/>
        <end position="389"/>
    </location>
</feature>
<dbReference type="Pfam" id="PF00651">
    <property type="entry name" value="BTB"/>
    <property type="match status" value="1"/>
</dbReference>
<keyword evidence="5" id="KW-1185">Reference proteome</keyword>
<evidence type="ECO:0000259" key="3">
    <source>
        <dbReference type="PROSITE" id="PS50144"/>
    </source>
</evidence>
<dbReference type="InterPro" id="IPR011333">
    <property type="entry name" value="SKP1/BTB/POZ_sf"/>
</dbReference>
<dbReference type="InterPro" id="IPR051481">
    <property type="entry name" value="BTB-POZ/Galectin-3-binding"/>
</dbReference>
<dbReference type="InterPro" id="IPR011705">
    <property type="entry name" value="BACK"/>
</dbReference>
<comment type="caution">
    <text evidence="4">The sequence shown here is derived from an EMBL/GenBank/DDBJ whole genome shotgun (WGS) entry which is preliminary data.</text>
</comment>
<feature type="compositionally biased region" description="Low complexity" evidence="1">
    <location>
        <begin position="354"/>
        <end position="369"/>
    </location>
</feature>